<dbReference type="PANTHER" id="PTHR43084:SF1">
    <property type="entry name" value="PERSULFIDE DIOXYGENASE ETHE1, MITOCHONDRIAL"/>
    <property type="match status" value="1"/>
</dbReference>
<name>A0A7G9QWK8_9GAMM</name>
<dbReference type="InterPro" id="IPR036866">
    <property type="entry name" value="RibonucZ/Hydroxyglut_hydro"/>
</dbReference>
<gene>
    <name evidence="3" type="ORF">H9L17_06270</name>
</gene>
<feature type="domain" description="Metallo-beta-lactamase" evidence="2">
    <location>
        <begin position="16"/>
        <end position="208"/>
    </location>
</feature>
<dbReference type="CDD" id="cd07724">
    <property type="entry name" value="POD-like_MBL-fold"/>
    <property type="match status" value="1"/>
</dbReference>
<dbReference type="InterPro" id="IPR001279">
    <property type="entry name" value="Metallo-B-lactamas"/>
</dbReference>
<keyword evidence="3" id="KW-0378">Hydrolase</keyword>
<dbReference type="GO" id="GO:0050313">
    <property type="term" value="F:sulfur dioxygenase activity"/>
    <property type="evidence" value="ECO:0007669"/>
    <property type="project" value="InterPro"/>
</dbReference>
<dbReference type="Proteomes" id="UP000515977">
    <property type="component" value="Chromosome"/>
</dbReference>
<dbReference type="Pfam" id="PF00753">
    <property type="entry name" value="Lactamase_B"/>
    <property type="match status" value="1"/>
</dbReference>
<dbReference type="EMBL" id="CP060711">
    <property type="protein sequence ID" value="QNN47733.1"/>
    <property type="molecule type" value="Genomic_DNA"/>
</dbReference>
<dbReference type="AlphaFoldDB" id="A0A7G9QWK8"/>
<evidence type="ECO:0000256" key="1">
    <source>
        <dbReference type="ARBA" id="ARBA00022723"/>
    </source>
</evidence>
<dbReference type="GO" id="GO:0070813">
    <property type="term" value="P:hydrogen sulfide metabolic process"/>
    <property type="evidence" value="ECO:0007669"/>
    <property type="project" value="TreeGrafter"/>
</dbReference>
<dbReference type="GO" id="GO:0016787">
    <property type="term" value="F:hydrolase activity"/>
    <property type="evidence" value="ECO:0007669"/>
    <property type="project" value="UniProtKB-KW"/>
</dbReference>
<dbReference type="GO" id="GO:0046872">
    <property type="term" value="F:metal ion binding"/>
    <property type="evidence" value="ECO:0007669"/>
    <property type="project" value="UniProtKB-KW"/>
</dbReference>
<protein>
    <submittedName>
        <fullName evidence="3">MBL fold metallo-hydrolase</fullName>
    </submittedName>
</protein>
<dbReference type="SMART" id="SM00849">
    <property type="entry name" value="Lactamase_B"/>
    <property type="match status" value="1"/>
</dbReference>
<organism evidence="3 4">
    <name type="scientific">Thermomonas brevis</name>
    <dbReference type="NCBI Taxonomy" id="215691"/>
    <lineage>
        <taxon>Bacteria</taxon>
        <taxon>Pseudomonadati</taxon>
        <taxon>Pseudomonadota</taxon>
        <taxon>Gammaproteobacteria</taxon>
        <taxon>Lysobacterales</taxon>
        <taxon>Lysobacteraceae</taxon>
        <taxon>Thermomonas</taxon>
    </lineage>
</organism>
<evidence type="ECO:0000313" key="3">
    <source>
        <dbReference type="EMBL" id="QNN47733.1"/>
    </source>
</evidence>
<dbReference type="FunFam" id="3.60.15.10:FF:000033">
    <property type="entry name" value="MBL fold metallo-hydrolase"/>
    <property type="match status" value="1"/>
</dbReference>
<dbReference type="InterPro" id="IPR044528">
    <property type="entry name" value="POD-like_MBL-fold"/>
</dbReference>
<proteinExistence type="predicted"/>
<sequence>MPGSPSVTPFFHRDSNTWSYVVRDPASNTAAVIDAVLDFDPKAARTSTASAQSIAERVAADGLDVRWLLETHAHADHLSAAHWLKTTRWPDATLAIGAGIRSVQKTFRPIFNLGEHFPVDGSQFDHLFEDGEAFRIGALDARVIAVPGHTSDSNAYLIGDALFTGDSLFMPDGGTARCDFPGGDAATLYRSIRRLFELPDATRVFVCHDYGPGGRKVACETTIGEQKRANIHVRDGVSEAEFVAMREARDATLAMPALILPAVQVNLRAGALPEPEDNGVRYLKLPIDHFGKE</sequence>
<accession>A0A7G9QWK8</accession>
<evidence type="ECO:0000259" key="2">
    <source>
        <dbReference type="SMART" id="SM00849"/>
    </source>
</evidence>
<dbReference type="GO" id="GO:0006749">
    <property type="term" value="P:glutathione metabolic process"/>
    <property type="evidence" value="ECO:0007669"/>
    <property type="project" value="InterPro"/>
</dbReference>
<dbReference type="RefSeq" id="WP_187571477.1">
    <property type="nucleotide sequence ID" value="NZ_CP060711.1"/>
</dbReference>
<reference evidence="3 4" key="1">
    <citation type="submission" date="2020-08" db="EMBL/GenBank/DDBJ databases">
        <title>Genome sequence of Thermomonas brevis KACC 16975T.</title>
        <authorList>
            <person name="Hyun D.-W."/>
            <person name="Bae J.-W."/>
        </authorList>
    </citation>
    <scope>NUCLEOTIDE SEQUENCE [LARGE SCALE GENOMIC DNA]</scope>
    <source>
        <strain evidence="3 4">KACC 16975</strain>
    </source>
</reference>
<dbReference type="PANTHER" id="PTHR43084">
    <property type="entry name" value="PERSULFIDE DIOXYGENASE ETHE1"/>
    <property type="match status" value="1"/>
</dbReference>
<keyword evidence="1" id="KW-0479">Metal-binding</keyword>
<dbReference type="Gene3D" id="3.60.15.10">
    <property type="entry name" value="Ribonuclease Z/Hydroxyacylglutathione hydrolase-like"/>
    <property type="match status" value="1"/>
</dbReference>
<dbReference type="SUPFAM" id="SSF56281">
    <property type="entry name" value="Metallo-hydrolase/oxidoreductase"/>
    <property type="match status" value="1"/>
</dbReference>
<evidence type="ECO:0000313" key="4">
    <source>
        <dbReference type="Proteomes" id="UP000515977"/>
    </source>
</evidence>
<keyword evidence="4" id="KW-1185">Reference proteome</keyword>
<dbReference type="InterPro" id="IPR051682">
    <property type="entry name" value="Mito_Persulfide_Diox"/>
</dbReference>
<dbReference type="KEGG" id="tbv:H9L17_06270"/>